<reference evidence="6" key="1">
    <citation type="submission" date="2022-03" db="EMBL/GenBank/DDBJ databases">
        <authorList>
            <person name="Sayadi A."/>
        </authorList>
    </citation>
    <scope>NUCLEOTIDE SEQUENCE</scope>
</reference>
<feature type="signal peptide" evidence="5">
    <location>
        <begin position="1"/>
        <end position="22"/>
    </location>
</feature>
<dbReference type="AlphaFoldDB" id="A0A9P0KXT9"/>
<keyword evidence="4" id="KW-0472">Membrane</keyword>
<comment type="similarity">
    <text evidence="1">Belongs to the UDP-glycosyltransferase family.</text>
</comment>
<evidence type="ECO:0000256" key="3">
    <source>
        <dbReference type="ARBA" id="ARBA00022679"/>
    </source>
</evidence>
<accession>A0A9P0KXT9</accession>
<dbReference type="InterPro" id="IPR002213">
    <property type="entry name" value="UDP_glucos_trans"/>
</dbReference>
<evidence type="ECO:0000256" key="4">
    <source>
        <dbReference type="SAM" id="Phobius"/>
    </source>
</evidence>
<feature type="transmembrane region" description="Helical" evidence="4">
    <location>
        <begin position="474"/>
        <end position="497"/>
    </location>
</feature>
<keyword evidence="7" id="KW-1185">Reference proteome</keyword>
<keyword evidence="4" id="KW-1133">Transmembrane helix</keyword>
<dbReference type="SUPFAM" id="SSF53756">
    <property type="entry name" value="UDP-Glycosyltransferase/glycogen phosphorylase"/>
    <property type="match status" value="1"/>
</dbReference>
<keyword evidence="4" id="KW-0812">Transmembrane</keyword>
<gene>
    <name evidence="6" type="ORF">ACAOBT_LOCUS16229</name>
</gene>
<dbReference type="EMBL" id="CAKOFQ010006960">
    <property type="protein sequence ID" value="CAH1984650.1"/>
    <property type="molecule type" value="Genomic_DNA"/>
</dbReference>
<sequence>MSARKLFLVLVTLFCFVKTNEGAKILGWSAMPAPSHNFLGKAIFRALAEAGHDVTVVTSFHEETPPKNGKWREILLKGFYEKMTKQFATMNFFDDGKKLSFGFMNIYKMVLQLTEDTLSYPEVQNLIKSGEKFDVVIVSQFMNEAHYMLAPHFNAHLIGLSTIGSSNWNNYLVGNPSLPSVDREMMLSHPRRMNFFQRSLNTLVSVINYLARTFYLLPNHAELTKKYISDKIDFEKELYNVSLVLLNSHPSVSDPKPHVPNMVEIGGFHIKEPKPLPEDLKKLLDGAKHGVIYFSMGSNIKSKDLPVEKRNVILKAFGKRKETILWKFEEDSLPGKPKNVIIRKWFPQQDILAHPKVKVFWTHGGLLSTTETVYHGVPILATPILGDQATNAQGAKDEGYGLILPYADIDENSLNGMLDELVSNPKYRKNVKTRSKIMRDRKVHPLDEAVYWVEYVIRHNGAKHLRMWYVEMPWYQYYLLDVIFAVFAVICLALYVIKKMCSLCCRRYKKTTSKKMKKN</sequence>
<dbReference type="OrthoDB" id="5835829at2759"/>
<proteinExistence type="inferred from homology"/>
<dbReference type="PANTHER" id="PTHR48043:SF159">
    <property type="entry name" value="EG:EG0003.4 PROTEIN-RELATED"/>
    <property type="match status" value="1"/>
</dbReference>
<comment type="caution">
    <text evidence="6">The sequence shown here is derived from an EMBL/GenBank/DDBJ whole genome shotgun (WGS) entry which is preliminary data.</text>
</comment>
<evidence type="ECO:0000313" key="6">
    <source>
        <dbReference type="EMBL" id="CAH1984650.1"/>
    </source>
</evidence>
<dbReference type="Proteomes" id="UP001152888">
    <property type="component" value="Unassembled WGS sequence"/>
</dbReference>
<keyword evidence="3" id="KW-0808">Transferase</keyword>
<feature type="chain" id="PRO_5040326391" description="UDP-glucuronosyltransferase" evidence="5">
    <location>
        <begin position="23"/>
        <end position="519"/>
    </location>
</feature>
<evidence type="ECO:0000313" key="7">
    <source>
        <dbReference type="Proteomes" id="UP001152888"/>
    </source>
</evidence>
<evidence type="ECO:0000256" key="2">
    <source>
        <dbReference type="ARBA" id="ARBA00022676"/>
    </source>
</evidence>
<evidence type="ECO:0008006" key="8">
    <source>
        <dbReference type="Google" id="ProtNLM"/>
    </source>
</evidence>
<dbReference type="Gene3D" id="3.40.50.2000">
    <property type="entry name" value="Glycogen Phosphorylase B"/>
    <property type="match status" value="2"/>
</dbReference>
<evidence type="ECO:0000256" key="1">
    <source>
        <dbReference type="ARBA" id="ARBA00009995"/>
    </source>
</evidence>
<keyword evidence="5" id="KW-0732">Signal</keyword>
<dbReference type="Pfam" id="PF00201">
    <property type="entry name" value="UDPGT"/>
    <property type="match status" value="1"/>
</dbReference>
<dbReference type="InterPro" id="IPR050271">
    <property type="entry name" value="UDP-glycosyltransferase"/>
</dbReference>
<dbReference type="FunFam" id="3.40.50.2000:FF:000050">
    <property type="entry name" value="UDP-glucuronosyltransferase"/>
    <property type="match status" value="1"/>
</dbReference>
<dbReference type="GO" id="GO:0008194">
    <property type="term" value="F:UDP-glycosyltransferase activity"/>
    <property type="evidence" value="ECO:0007669"/>
    <property type="project" value="InterPro"/>
</dbReference>
<keyword evidence="2" id="KW-0328">Glycosyltransferase</keyword>
<organism evidence="6 7">
    <name type="scientific">Acanthoscelides obtectus</name>
    <name type="common">Bean weevil</name>
    <name type="synonym">Bruchus obtectus</name>
    <dbReference type="NCBI Taxonomy" id="200917"/>
    <lineage>
        <taxon>Eukaryota</taxon>
        <taxon>Metazoa</taxon>
        <taxon>Ecdysozoa</taxon>
        <taxon>Arthropoda</taxon>
        <taxon>Hexapoda</taxon>
        <taxon>Insecta</taxon>
        <taxon>Pterygota</taxon>
        <taxon>Neoptera</taxon>
        <taxon>Endopterygota</taxon>
        <taxon>Coleoptera</taxon>
        <taxon>Polyphaga</taxon>
        <taxon>Cucujiformia</taxon>
        <taxon>Chrysomeloidea</taxon>
        <taxon>Chrysomelidae</taxon>
        <taxon>Bruchinae</taxon>
        <taxon>Bruchini</taxon>
        <taxon>Acanthoscelides</taxon>
    </lineage>
</organism>
<protein>
    <recommendedName>
        <fullName evidence="8">UDP-glucuronosyltransferase</fullName>
    </recommendedName>
</protein>
<dbReference type="CDD" id="cd03784">
    <property type="entry name" value="GT1_Gtf-like"/>
    <property type="match status" value="1"/>
</dbReference>
<dbReference type="PANTHER" id="PTHR48043">
    <property type="entry name" value="EG:EG0003.4 PROTEIN-RELATED"/>
    <property type="match status" value="1"/>
</dbReference>
<evidence type="ECO:0000256" key="5">
    <source>
        <dbReference type="SAM" id="SignalP"/>
    </source>
</evidence>
<name>A0A9P0KXT9_ACAOB</name>